<feature type="domain" description="Aminoglycoside phosphotransferase" evidence="1">
    <location>
        <begin position="2"/>
        <end position="193"/>
    </location>
</feature>
<dbReference type="InterPro" id="IPR002575">
    <property type="entry name" value="Aminoglycoside_PTrfase"/>
</dbReference>
<dbReference type="InterPro" id="IPR011009">
    <property type="entry name" value="Kinase-like_dom_sf"/>
</dbReference>
<dbReference type="GO" id="GO:0016740">
    <property type="term" value="F:transferase activity"/>
    <property type="evidence" value="ECO:0007669"/>
    <property type="project" value="UniProtKB-KW"/>
</dbReference>
<evidence type="ECO:0000313" key="2">
    <source>
        <dbReference type="EMBL" id="NED96327.1"/>
    </source>
</evidence>
<gene>
    <name evidence="2" type="ORF">G1H11_13515</name>
</gene>
<dbReference type="AlphaFoldDB" id="A0A6N9YN09"/>
<sequence>MIKRTRGKPEHAAAIAHLTAEAADSGVPVVRAVETRAENPAAIGEHIWVAYPFIEGDVYSGSDEHIAGAGELLGRLHATATRTRAPAFSWPDPDEESVAEDQDGLAATVGPWSAATAQALSELVARFPAAILPRVRDAGLPECTIVTDYKANNLIYTAEGPVLVDPDNADHGPRLFDLAFAALQFHSEHPGAPSRTFDVREWTIFTTSYQRHVQLTPLERELWPTVVEYVLSEESVWTLVESDDWDDERERAFLLDLAQADAARFPLPD</sequence>
<reference evidence="2 3" key="1">
    <citation type="submission" date="2020-02" db="EMBL/GenBank/DDBJ databases">
        <authorList>
            <person name="Li X.-J."/>
            <person name="Feng X.-M."/>
        </authorList>
    </citation>
    <scope>NUCLEOTIDE SEQUENCE [LARGE SCALE GENOMIC DNA]</scope>
    <source>
        <strain evidence="2 3">CGMCC 4.7225</strain>
    </source>
</reference>
<evidence type="ECO:0000259" key="1">
    <source>
        <dbReference type="Pfam" id="PF01636"/>
    </source>
</evidence>
<protein>
    <submittedName>
        <fullName evidence="2">Aminoglycoside phosphotransferase family protein</fullName>
    </submittedName>
</protein>
<keyword evidence="2" id="KW-0808">Transferase</keyword>
<dbReference type="Pfam" id="PF01636">
    <property type="entry name" value="APH"/>
    <property type="match status" value="1"/>
</dbReference>
<accession>A0A6N9YN09</accession>
<dbReference type="Proteomes" id="UP000469185">
    <property type="component" value="Unassembled WGS sequence"/>
</dbReference>
<dbReference type="SUPFAM" id="SSF56112">
    <property type="entry name" value="Protein kinase-like (PK-like)"/>
    <property type="match status" value="1"/>
</dbReference>
<keyword evidence="3" id="KW-1185">Reference proteome</keyword>
<dbReference type="EMBL" id="JAAGOB010000006">
    <property type="protein sequence ID" value="NED96327.1"/>
    <property type="molecule type" value="Genomic_DNA"/>
</dbReference>
<proteinExistence type="predicted"/>
<name>A0A6N9YN09_9ACTN</name>
<dbReference type="Gene3D" id="3.90.1200.10">
    <property type="match status" value="1"/>
</dbReference>
<comment type="caution">
    <text evidence="2">The sequence shown here is derived from an EMBL/GenBank/DDBJ whole genome shotgun (WGS) entry which is preliminary data.</text>
</comment>
<evidence type="ECO:0000313" key="3">
    <source>
        <dbReference type="Proteomes" id="UP000469185"/>
    </source>
</evidence>
<organism evidence="2 3">
    <name type="scientific">Phytoactinopolyspora alkaliphila</name>
    <dbReference type="NCBI Taxonomy" id="1783498"/>
    <lineage>
        <taxon>Bacteria</taxon>
        <taxon>Bacillati</taxon>
        <taxon>Actinomycetota</taxon>
        <taxon>Actinomycetes</taxon>
        <taxon>Jiangellales</taxon>
        <taxon>Jiangellaceae</taxon>
        <taxon>Phytoactinopolyspora</taxon>
    </lineage>
</organism>